<keyword evidence="3 6" id="KW-0812">Transmembrane</keyword>
<dbReference type="InterPro" id="IPR050710">
    <property type="entry name" value="Band7/mec-2_domain"/>
</dbReference>
<feature type="compositionally biased region" description="Basic and acidic residues" evidence="7">
    <location>
        <begin position="443"/>
        <end position="459"/>
    </location>
</feature>
<sequence>MPQFSRNPESSLTPGGRFPLRAGWQRLRAIFSLNDPRWGRDGQDEDDKDSRANDRDGNRQQNQRPQDGPPDLDELWRDFNRRLNGLLGRKENGGGGNQGLGGPRVPGKGSGVGLGVVVAAVVAIWLASGFFMVQEGQTAVILQFGKFKYSTGPGINWRLPWPIQSAEVVNLSGVRSVEVGRSTSIKDSNLKDSSMLTQDENIIDVRFTVQYDIQDASEFLFFNKTDRGGDEELVTQAAETSVREIVGRNKMDAVLYENREQIAQGLAKSIQSILTAYKTGIRVISVNVQSVQPPEQVQAAFDDVNKASQDRERAISEGQAYANDVIPRAKGTAARLKEESEAYRARVVAQAEGDASRFRSVQGEYAKAPQVTRDRIYIETMQQIYANSTKVLVDARQGSNLLYLPLDKLMAQAQAQADGRGTPSPSQPASGAGTQAPAQDSAADIRSRESLRNRDRDSR</sequence>
<comment type="subunit">
    <text evidence="6">HflC and HflK may interact to form a multimeric complex.</text>
</comment>
<protein>
    <recommendedName>
        <fullName evidence="6">Protein HflK</fullName>
    </recommendedName>
</protein>
<dbReference type="Pfam" id="PF12221">
    <property type="entry name" value="HflK_N"/>
    <property type="match status" value="1"/>
</dbReference>
<feature type="compositionally biased region" description="Basic and acidic residues" evidence="7">
    <location>
        <begin position="37"/>
        <end position="58"/>
    </location>
</feature>
<dbReference type="NCBIfam" id="TIGR01933">
    <property type="entry name" value="hflK"/>
    <property type="match status" value="1"/>
</dbReference>
<keyword evidence="4 6" id="KW-1133">Transmembrane helix</keyword>
<comment type="subcellular location">
    <subcellularLocation>
        <location evidence="1">Membrane</location>
        <topology evidence="1">Single-pass membrane protein</topology>
    </subcellularLocation>
</comment>
<dbReference type="GO" id="GO:0006508">
    <property type="term" value="P:proteolysis"/>
    <property type="evidence" value="ECO:0007669"/>
    <property type="project" value="UniProtKB-KW"/>
</dbReference>
<evidence type="ECO:0000313" key="9">
    <source>
        <dbReference type="EMBL" id="CAG2126669.1"/>
    </source>
</evidence>
<dbReference type="InterPro" id="IPR036013">
    <property type="entry name" value="Band_7/SPFH_dom_sf"/>
</dbReference>
<proteinExistence type="inferred from homology"/>
<dbReference type="CDD" id="cd03404">
    <property type="entry name" value="SPFH_HflK"/>
    <property type="match status" value="1"/>
</dbReference>
<gene>
    <name evidence="9" type="primary">hflK</name>
    <name evidence="9" type="ORF">LMG31506_00111</name>
</gene>
<comment type="caution">
    <text evidence="9">The sequence shown here is derived from an EMBL/GenBank/DDBJ whole genome shotgun (WGS) entry which is preliminary data.</text>
</comment>
<keyword evidence="5 6" id="KW-0472">Membrane</keyword>
<dbReference type="InterPro" id="IPR010201">
    <property type="entry name" value="HflK"/>
</dbReference>
<dbReference type="InterPro" id="IPR001107">
    <property type="entry name" value="Band_7"/>
</dbReference>
<dbReference type="RefSeq" id="WP_211945144.1">
    <property type="nucleotide sequence ID" value="NZ_CAJPUY010000001.1"/>
</dbReference>
<dbReference type="PANTHER" id="PTHR43327:SF2">
    <property type="entry name" value="MODULATOR OF FTSH PROTEASE HFLK"/>
    <property type="match status" value="1"/>
</dbReference>
<evidence type="ECO:0000256" key="3">
    <source>
        <dbReference type="ARBA" id="ARBA00022692"/>
    </source>
</evidence>
<dbReference type="Pfam" id="PF01145">
    <property type="entry name" value="Band_7"/>
    <property type="match status" value="1"/>
</dbReference>
<dbReference type="SUPFAM" id="SSF117892">
    <property type="entry name" value="Band 7/SPFH domain"/>
    <property type="match status" value="1"/>
</dbReference>
<dbReference type="GO" id="GO:0016020">
    <property type="term" value="C:membrane"/>
    <property type="evidence" value="ECO:0007669"/>
    <property type="project" value="UniProtKB-SubCell"/>
</dbReference>
<evidence type="ECO:0000313" key="10">
    <source>
        <dbReference type="Proteomes" id="UP000672934"/>
    </source>
</evidence>
<evidence type="ECO:0000256" key="1">
    <source>
        <dbReference type="ARBA" id="ARBA00004167"/>
    </source>
</evidence>
<comment type="similarity">
    <text evidence="2 6">Belongs to the band 7/mec-2 family. HflK subfamily.</text>
</comment>
<keyword evidence="9" id="KW-0645">Protease</keyword>
<comment type="function">
    <text evidence="6">HflC and HflK could encode or regulate a protease.</text>
</comment>
<dbReference type="PANTHER" id="PTHR43327">
    <property type="entry name" value="STOMATIN-LIKE PROTEIN 2, MITOCHONDRIAL"/>
    <property type="match status" value="1"/>
</dbReference>
<evidence type="ECO:0000256" key="4">
    <source>
        <dbReference type="ARBA" id="ARBA00022989"/>
    </source>
</evidence>
<feature type="transmembrane region" description="Helical" evidence="6">
    <location>
        <begin position="112"/>
        <end position="133"/>
    </location>
</feature>
<dbReference type="EMBL" id="CAJPUY010000001">
    <property type="protein sequence ID" value="CAG2126669.1"/>
    <property type="molecule type" value="Genomic_DNA"/>
</dbReference>
<feature type="compositionally biased region" description="Polar residues" evidence="7">
    <location>
        <begin position="423"/>
        <end position="438"/>
    </location>
</feature>
<feature type="domain" description="Band 7" evidence="8">
    <location>
        <begin position="128"/>
        <end position="305"/>
    </location>
</feature>
<dbReference type="Gene3D" id="3.30.479.30">
    <property type="entry name" value="Band 7 domain"/>
    <property type="match status" value="1"/>
</dbReference>
<accession>A0A916IMT8</accession>
<evidence type="ECO:0000256" key="2">
    <source>
        <dbReference type="ARBA" id="ARBA00006971"/>
    </source>
</evidence>
<reference evidence="9" key="1">
    <citation type="submission" date="2021-03" db="EMBL/GenBank/DDBJ databases">
        <authorList>
            <person name="Peeters C."/>
        </authorList>
    </citation>
    <scope>NUCLEOTIDE SEQUENCE</scope>
    <source>
        <strain evidence="9">LMG 31506</strain>
    </source>
</reference>
<keyword evidence="9" id="KW-0378">Hydrolase</keyword>
<dbReference type="GO" id="GO:0008233">
    <property type="term" value="F:peptidase activity"/>
    <property type="evidence" value="ECO:0007669"/>
    <property type="project" value="UniProtKB-KW"/>
</dbReference>
<organism evidence="9 10">
    <name type="scientific">Cupriavidus yeoncheonensis</name>
    <dbReference type="NCBI Taxonomy" id="1462994"/>
    <lineage>
        <taxon>Bacteria</taxon>
        <taxon>Pseudomonadati</taxon>
        <taxon>Pseudomonadota</taxon>
        <taxon>Betaproteobacteria</taxon>
        <taxon>Burkholderiales</taxon>
        <taxon>Burkholderiaceae</taxon>
        <taxon>Cupriavidus</taxon>
    </lineage>
</organism>
<dbReference type="Proteomes" id="UP000672934">
    <property type="component" value="Unassembled WGS sequence"/>
</dbReference>
<feature type="region of interest" description="Disordered" evidence="7">
    <location>
        <begin position="35"/>
        <end position="75"/>
    </location>
</feature>
<dbReference type="AlphaFoldDB" id="A0A916IMT8"/>
<dbReference type="InterPro" id="IPR020980">
    <property type="entry name" value="Membrane_HflK_N"/>
</dbReference>
<evidence type="ECO:0000256" key="6">
    <source>
        <dbReference type="RuleBase" id="RU364113"/>
    </source>
</evidence>
<name>A0A916IMT8_9BURK</name>
<dbReference type="SMART" id="SM00244">
    <property type="entry name" value="PHB"/>
    <property type="match status" value="1"/>
</dbReference>
<keyword evidence="10" id="KW-1185">Reference proteome</keyword>
<evidence type="ECO:0000256" key="7">
    <source>
        <dbReference type="SAM" id="MobiDB-lite"/>
    </source>
</evidence>
<evidence type="ECO:0000259" key="8">
    <source>
        <dbReference type="SMART" id="SM00244"/>
    </source>
</evidence>
<evidence type="ECO:0000256" key="5">
    <source>
        <dbReference type="ARBA" id="ARBA00023136"/>
    </source>
</evidence>
<feature type="region of interest" description="Disordered" evidence="7">
    <location>
        <begin position="414"/>
        <end position="459"/>
    </location>
</feature>